<feature type="binding site" evidence="10">
    <location>
        <position position="375"/>
    </location>
    <ligand>
        <name>Mn(2+)</name>
        <dbReference type="ChEBI" id="CHEBI:29035"/>
    </ligand>
</feature>
<dbReference type="GO" id="GO:0046872">
    <property type="term" value="F:metal ion binding"/>
    <property type="evidence" value="ECO:0007669"/>
    <property type="project" value="UniProtKB-UniRule"/>
</dbReference>
<keyword evidence="6 10" id="KW-0051">Antiviral defense</keyword>
<evidence type="ECO:0000256" key="5">
    <source>
        <dbReference type="ARBA" id="ARBA00022842"/>
    </source>
</evidence>
<dbReference type="NCBIfam" id="TIGR00287">
    <property type="entry name" value="cas1"/>
    <property type="match status" value="1"/>
</dbReference>
<dbReference type="InterPro" id="IPR000477">
    <property type="entry name" value="RT_dom"/>
</dbReference>
<gene>
    <name evidence="10 12" type="primary">cas1</name>
    <name evidence="12" type="ORF">AADEFJLK_03506</name>
</gene>
<dbReference type="InterPro" id="IPR043502">
    <property type="entry name" value="DNA/RNA_pol_sf"/>
</dbReference>
<evidence type="ECO:0000256" key="9">
    <source>
        <dbReference type="ARBA" id="ARBA00038592"/>
    </source>
</evidence>
<comment type="similarity">
    <text evidence="10">Belongs to the CRISPR-associated endonuclease Cas1 family.</text>
</comment>
<evidence type="ECO:0000256" key="8">
    <source>
        <dbReference type="ARBA" id="ARBA00023211"/>
    </source>
</evidence>
<keyword evidence="5 10" id="KW-0460">Magnesium</keyword>
<dbReference type="GO" id="GO:0003677">
    <property type="term" value="F:DNA binding"/>
    <property type="evidence" value="ECO:0007669"/>
    <property type="project" value="UniProtKB-KW"/>
</dbReference>
<keyword evidence="7 10" id="KW-0238">DNA-binding</keyword>
<proteinExistence type="inferred from homology"/>
<evidence type="ECO:0000256" key="4">
    <source>
        <dbReference type="ARBA" id="ARBA00022801"/>
    </source>
</evidence>
<dbReference type="EC" id="3.1.-.-" evidence="10"/>
<evidence type="ECO:0000313" key="12">
    <source>
        <dbReference type="EMBL" id="POZ50613.1"/>
    </source>
</evidence>
<reference evidence="12 13" key="1">
    <citation type="submission" date="2017-11" db="EMBL/GenBank/DDBJ databases">
        <title>Draft Genome Sequence of Methylobacter psychrotolerans Sph1T, an Obligate Methanotroph from Low-Temperature Environments.</title>
        <authorList>
            <person name="Oshkin I.Y."/>
            <person name="Miroshnikov K."/>
            <person name="Belova S.E."/>
            <person name="Korzhenkov A."/>
            <person name="Toshchakov S.V."/>
            <person name="Dedysh S.N."/>
        </authorList>
    </citation>
    <scope>NUCLEOTIDE SEQUENCE [LARGE SCALE GENOMIC DNA]</scope>
    <source>
        <strain evidence="12 13">Sph1</strain>
    </source>
</reference>
<dbReference type="InterPro" id="IPR042211">
    <property type="entry name" value="CRISPR-assoc_Cas1_N"/>
</dbReference>
<dbReference type="PROSITE" id="PS50878">
    <property type="entry name" value="RT_POL"/>
    <property type="match status" value="1"/>
</dbReference>
<evidence type="ECO:0000256" key="7">
    <source>
        <dbReference type="ARBA" id="ARBA00023125"/>
    </source>
</evidence>
<dbReference type="Proteomes" id="UP000237423">
    <property type="component" value="Unassembled WGS sequence"/>
</dbReference>
<evidence type="ECO:0000313" key="13">
    <source>
        <dbReference type="Proteomes" id="UP000237423"/>
    </source>
</evidence>
<feature type="binding site" evidence="10">
    <location>
        <position position="390"/>
    </location>
    <ligand>
        <name>Mn(2+)</name>
        <dbReference type="ChEBI" id="CHEBI:29035"/>
    </ligand>
</feature>
<comment type="cofactor">
    <cofactor evidence="10">
        <name>Mg(2+)</name>
        <dbReference type="ChEBI" id="CHEBI:18420"/>
    </cofactor>
    <cofactor evidence="10">
        <name>Mn(2+)</name>
        <dbReference type="ChEBI" id="CHEBI:29035"/>
    </cofactor>
</comment>
<name>A0A2S5CIH3_9GAMM</name>
<dbReference type="Pfam" id="PF00078">
    <property type="entry name" value="RVT_1"/>
    <property type="match status" value="1"/>
</dbReference>
<organism evidence="12 13">
    <name type="scientific">Methylovulum psychrotolerans</name>
    <dbReference type="NCBI Taxonomy" id="1704499"/>
    <lineage>
        <taxon>Bacteria</taxon>
        <taxon>Pseudomonadati</taxon>
        <taxon>Pseudomonadota</taxon>
        <taxon>Gammaproteobacteria</taxon>
        <taxon>Methylococcales</taxon>
        <taxon>Methylococcaceae</taxon>
        <taxon>Methylovulum</taxon>
    </lineage>
</organism>
<keyword evidence="2 10" id="KW-0479">Metal-binding</keyword>
<keyword evidence="8 10" id="KW-0464">Manganese</keyword>
<evidence type="ECO:0000256" key="6">
    <source>
        <dbReference type="ARBA" id="ARBA00023118"/>
    </source>
</evidence>
<dbReference type="CDD" id="cd09634">
    <property type="entry name" value="Cas1_I-II-III"/>
    <property type="match status" value="1"/>
</dbReference>
<dbReference type="InterPro" id="IPR042206">
    <property type="entry name" value="CRISPR-assoc_Cas1_C"/>
</dbReference>
<keyword evidence="4 10" id="KW-0378">Hydrolase</keyword>
<keyword evidence="1 10" id="KW-0540">Nuclease</keyword>
<dbReference type="InterPro" id="IPR050646">
    <property type="entry name" value="Cas1"/>
</dbReference>
<sequence length="436" mass="48684">MSNLYLHHLDETLLDNDLCLVRFADDFVILCKSQDRAEQALELTDTVLGQLRLRFNVKKTRIVHFDQGFRFLGVQFIRSLAFKTEADPPDGLGLPPAPAPPAAAQAAEPLTLMQLAFSEAKLAADDFPAREPPLENWALPDPEDLPSDHEPLLRTLYILQHGQVLGKESERLVVRQEKQIVREIPALKVDQIMVFGNAQITTQAMQLCLQERIPIYLLSGQGQYYGVIDSFTTEPVLLQREQFLRAGDATFCLKLATAVVSGKIANSRLMLQRLARRHNGGELTQATDTLKNLLARLPAATTLDELRGFEGSAAKTYFQALTASVDPAWSFNRRVRQPPTDGINALLSYGYTLLFYNVYSLLRSRGLNPQVGFLHALQQGHPALASDMMEEFRAPVVDAVVWKLVLNNHLTPADFDYPRTEGAGCYLKAPARQTFT</sequence>
<dbReference type="AlphaFoldDB" id="A0A2S5CIH3"/>
<evidence type="ECO:0000259" key="11">
    <source>
        <dbReference type="PROSITE" id="PS50878"/>
    </source>
</evidence>
<dbReference type="GO" id="GO:0004519">
    <property type="term" value="F:endonuclease activity"/>
    <property type="evidence" value="ECO:0007669"/>
    <property type="project" value="UniProtKB-UniRule"/>
</dbReference>
<accession>A0A2S5CIH3</accession>
<dbReference type="Pfam" id="PF01867">
    <property type="entry name" value="Cas_Cas1"/>
    <property type="match status" value="1"/>
</dbReference>
<protein>
    <recommendedName>
        <fullName evidence="10">CRISPR-associated endonuclease Cas1</fullName>
        <ecNumber evidence="10">3.1.-.-</ecNumber>
    </recommendedName>
</protein>
<dbReference type="GO" id="GO:0016787">
    <property type="term" value="F:hydrolase activity"/>
    <property type="evidence" value="ECO:0007669"/>
    <property type="project" value="UniProtKB-KW"/>
</dbReference>
<keyword evidence="3 10" id="KW-0255">Endonuclease</keyword>
<dbReference type="HAMAP" id="MF_01470">
    <property type="entry name" value="Cas1"/>
    <property type="match status" value="1"/>
</dbReference>
<dbReference type="Gene3D" id="3.100.10.20">
    <property type="entry name" value="CRISPR-associated endonuclease Cas1, N-terminal domain"/>
    <property type="match status" value="1"/>
</dbReference>
<dbReference type="PANTHER" id="PTHR34353">
    <property type="entry name" value="CRISPR-ASSOCIATED ENDONUCLEASE CAS1 1"/>
    <property type="match status" value="1"/>
</dbReference>
<evidence type="ECO:0000256" key="2">
    <source>
        <dbReference type="ARBA" id="ARBA00022723"/>
    </source>
</evidence>
<comment type="subunit">
    <text evidence="9 10">Homodimer, forms a heterotetramer with a Cas2 homodimer.</text>
</comment>
<dbReference type="Gene3D" id="1.20.120.920">
    <property type="entry name" value="CRISPR-associated endonuclease Cas1, C-terminal domain"/>
    <property type="match status" value="1"/>
</dbReference>
<dbReference type="PANTHER" id="PTHR34353:SF2">
    <property type="entry name" value="CRISPR-ASSOCIATED ENDONUCLEASE CAS1 1"/>
    <property type="match status" value="1"/>
</dbReference>
<evidence type="ECO:0000256" key="3">
    <source>
        <dbReference type="ARBA" id="ARBA00022759"/>
    </source>
</evidence>
<evidence type="ECO:0000256" key="1">
    <source>
        <dbReference type="ARBA" id="ARBA00022722"/>
    </source>
</evidence>
<dbReference type="GO" id="GO:0043571">
    <property type="term" value="P:maintenance of CRISPR repeat elements"/>
    <property type="evidence" value="ECO:0007669"/>
    <property type="project" value="UniProtKB-UniRule"/>
</dbReference>
<dbReference type="GO" id="GO:0051607">
    <property type="term" value="P:defense response to virus"/>
    <property type="evidence" value="ECO:0007669"/>
    <property type="project" value="UniProtKB-UniRule"/>
</dbReference>
<evidence type="ECO:0000256" key="10">
    <source>
        <dbReference type="HAMAP-Rule" id="MF_01470"/>
    </source>
</evidence>
<dbReference type="InterPro" id="IPR002729">
    <property type="entry name" value="CRISPR-assoc_Cas1"/>
</dbReference>
<dbReference type="SUPFAM" id="SSF56672">
    <property type="entry name" value="DNA/RNA polymerases"/>
    <property type="match status" value="1"/>
</dbReference>
<comment type="function">
    <text evidence="10">CRISPR (clustered regularly interspaced short palindromic repeat), is an adaptive immune system that provides protection against mobile genetic elements (viruses, transposable elements and conjugative plasmids). CRISPR clusters contain spacers, sequences complementary to antecedent mobile elements, and target invading nucleic acids. CRISPR clusters are transcribed and processed into CRISPR RNA (crRNA). Acts as a dsDNA endonuclease. Involved in the integration of spacer DNA into the CRISPR cassette.</text>
</comment>
<feature type="domain" description="Reverse transcriptase" evidence="11">
    <location>
        <begin position="1"/>
        <end position="76"/>
    </location>
</feature>
<comment type="caution">
    <text evidence="12">The sequence shown here is derived from an EMBL/GenBank/DDBJ whole genome shotgun (WGS) entry which is preliminary data.</text>
</comment>
<feature type="binding site" evidence="10">
    <location>
        <position position="310"/>
    </location>
    <ligand>
        <name>Mn(2+)</name>
        <dbReference type="ChEBI" id="CHEBI:29035"/>
    </ligand>
</feature>
<dbReference type="EMBL" id="PGFZ01000009">
    <property type="protein sequence ID" value="POZ50613.1"/>
    <property type="molecule type" value="Genomic_DNA"/>
</dbReference>